<accession>A0ACC2JIT5</accession>
<dbReference type="Proteomes" id="UP001153332">
    <property type="component" value="Unassembled WGS sequence"/>
</dbReference>
<dbReference type="EMBL" id="JAPUUL010001543">
    <property type="protein sequence ID" value="KAJ8127138.1"/>
    <property type="molecule type" value="Genomic_DNA"/>
</dbReference>
<protein>
    <submittedName>
        <fullName evidence="1">Uncharacterized protein</fullName>
    </submittedName>
</protein>
<gene>
    <name evidence="1" type="ORF">O1611_g6502</name>
</gene>
<comment type="caution">
    <text evidence="1">The sequence shown here is derived from an EMBL/GenBank/DDBJ whole genome shotgun (WGS) entry which is preliminary data.</text>
</comment>
<evidence type="ECO:0000313" key="1">
    <source>
        <dbReference type="EMBL" id="KAJ8127138.1"/>
    </source>
</evidence>
<name>A0ACC2JIT5_9PEZI</name>
<evidence type="ECO:0000313" key="2">
    <source>
        <dbReference type="Proteomes" id="UP001153332"/>
    </source>
</evidence>
<reference evidence="1" key="1">
    <citation type="submission" date="2022-12" db="EMBL/GenBank/DDBJ databases">
        <title>Genome Sequence of Lasiodiplodia mahajangana.</title>
        <authorList>
            <person name="Buettner E."/>
        </authorList>
    </citation>
    <scope>NUCLEOTIDE SEQUENCE</scope>
    <source>
        <strain evidence="1">VT137</strain>
    </source>
</reference>
<proteinExistence type="predicted"/>
<keyword evidence="2" id="KW-1185">Reference proteome</keyword>
<organism evidence="1 2">
    <name type="scientific">Lasiodiplodia mahajangana</name>
    <dbReference type="NCBI Taxonomy" id="1108764"/>
    <lineage>
        <taxon>Eukaryota</taxon>
        <taxon>Fungi</taxon>
        <taxon>Dikarya</taxon>
        <taxon>Ascomycota</taxon>
        <taxon>Pezizomycotina</taxon>
        <taxon>Dothideomycetes</taxon>
        <taxon>Dothideomycetes incertae sedis</taxon>
        <taxon>Botryosphaeriales</taxon>
        <taxon>Botryosphaeriaceae</taxon>
        <taxon>Lasiodiplodia</taxon>
    </lineage>
</organism>
<sequence length="851" mass="94464">MALTVRRNTRSASGHSNELLAVPTPGMTLKSRVTTENNTTSQASLPQANQRVFYHHKERGFVYRDSSVPTSSHSNSTSNAGNTRSSSRPISSDPIRINGGARSATPERDDRADDQQSTEPIPADFDRAVVFGSSPPPLIHQDGPVTRNRARIQALTITNQTKSSHPVYLSHEPENPNSKTRQDQPIKKTRGTQSQNIDGFDGSVEGYVPHNDKDLADPGFETESPKSNPDQDDGDDDEYELSESENVSDSELSTIVELMKHSNRGTNKNTSNVTHSSSKSKSKQAGKARTAPISNKTSRIAGDKATVSVQNHAFYPDRRDLSPKNIASVGQNTKVFAVSSEQEAVGFIPDSQDATKGSQRDVIPLKDTKTSAKIRRPKKPFYSNDLSVQSKPKPTMPAFRNDDTNQPLARQKEVVESFSLDKKQRDNTVAQKANKNKRDAPDISQPKPKRQRGSNSPKQRSEKEKSYANRHNQETLATSDIGEPLSMSLPNQDLQFVDSDNEEIFLQSSPSYHGEVGISKRFSDPRPNEQFMKKSKAAPAIPESFNNFCVSTQARLPRLDSSSASFGRVPETKHEATQTAVFAIESSPQRLYEQEEPKKTKTGNYSVTRSSLRSPQVYESGEPIWAGPVTTGVERDCQRTHKPGHISSEKALMDSPITEEPLHPNSRAWAQGIAERSRQKKSALKSLEETEPLGRTPTMTHRPRRNPVAKRESALGDRRNAIFGSIQEITKVGGIDAIISLLSVNQQQAVLGHLRSKESTIDNIIGVYQRSGHKLVDALLDRQSLELRQTVSAFDRKCLRLEKSFRETGRHVRAIAKGASNKDNQQFRDWAQRREKIEEAIKMTREAVASI</sequence>